<comment type="caution">
    <text evidence="1">The sequence shown here is derived from an EMBL/GenBank/DDBJ whole genome shotgun (WGS) entry which is preliminary data.</text>
</comment>
<reference evidence="1 2" key="1">
    <citation type="submission" date="2024-02" db="EMBL/GenBank/DDBJ databases">
        <title>Chromosome-scale genome assembly of the rough periwinkle Littorina saxatilis.</title>
        <authorList>
            <person name="De Jode A."/>
            <person name="Faria R."/>
            <person name="Formenti G."/>
            <person name="Sims Y."/>
            <person name="Smith T.P."/>
            <person name="Tracey A."/>
            <person name="Wood J.M.D."/>
            <person name="Zagrodzka Z.B."/>
            <person name="Johannesson K."/>
            <person name="Butlin R.K."/>
            <person name="Leder E.H."/>
        </authorList>
    </citation>
    <scope>NUCLEOTIDE SEQUENCE [LARGE SCALE GENOMIC DNA]</scope>
    <source>
        <strain evidence="1">Snail1</strain>
        <tissue evidence="1">Muscle</tissue>
    </source>
</reference>
<evidence type="ECO:0000313" key="1">
    <source>
        <dbReference type="EMBL" id="KAK7111791.1"/>
    </source>
</evidence>
<keyword evidence="2" id="KW-1185">Reference proteome</keyword>
<evidence type="ECO:0000313" key="2">
    <source>
        <dbReference type="Proteomes" id="UP001374579"/>
    </source>
</evidence>
<accession>A0AAN9BSP3</accession>
<dbReference type="AlphaFoldDB" id="A0AAN9BSP3"/>
<gene>
    <name evidence="1" type="ORF">V1264_011366</name>
</gene>
<name>A0AAN9BSP3_9CAEN</name>
<proteinExistence type="predicted"/>
<dbReference type="Proteomes" id="UP001374579">
    <property type="component" value="Unassembled WGS sequence"/>
</dbReference>
<dbReference type="EMBL" id="JBAMIC010000002">
    <property type="protein sequence ID" value="KAK7111791.1"/>
    <property type="molecule type" value="Genomic_DNA"/>
</dbReference>
<sequence>MANRPMSTGPDSSSGSTVVGLPLLSGLNRNDALPEEWTLPHEWKIEKREMFENWKMDVQNQIANIATNLNQSLQHFPHPDVGRGFDYTDKVVVAEIEKDKKVKSATEGGNTLLYGLARIPNTQQF</sequence>
<organism evidence="1 2">
    <name type="scientific">Littorina saxatilis</name>
    <dbReference type="NCBI Taxonomy" id="31220"/>
    <lineage>
        <taxon>Eukaryota</taxon>
        <taxon>Metazoa</taxon>
        <taxon>Spiralia</taxon>
        <taxon>Lophotrochozoa</taxon>
        <taxon>Mollusca</taxon>
        <taxon>Gastropoda</taxon>
        <taxon>Caenogastropoda</taxon>
        <taxon>Littorinimorpha</taxon>
        <taxon>Littorinoidea</taxon>
        <taxon>Littorinidae</taxon>
        <taxon>Littorina</taxon>
    </lineage>
</organism>
<protein>
    <submittedName>
        <fullName evidence="1">Uncharacterized protein</fullName>
    </submittedName>
</protein>